<dbReference type="Pfam" id="PF09924">
    <property type="entry name" value="LPG_synthase_C"/>
    <property type="match status" value="1"/>
</dbReference>
<evidence type="ECO:0000256" key="7">
    <source>
        <dbReference type="ARBA" id="ARBA00022692"/>
    </source>
</evidence>
<comment type="subcellular location">
    <subcellularLocation>
        <location evidence="1 14">Cell membrane</location>
        <topology evidence="1 14">Multi-pass membrane protein</topology>
    </subcellularLocation>
</comment>
<evidence type="ECO:0000256" key="2">
    <source>
        <dbReference type="ARBA" id="ARBA00008627"/>
    </source>
</evidence>
<name>A0ABV5WK65_9BACI</name>
<keyword evidence="17" id="KW-1185">Reference proteome</keyword>
<dbReference type="EMBL" id="JBHMAF010000168">
    <property type="protein sequence ID" value="MFB9760792.1"/>
    <property type="molecule type" value="Genomic_DNA"/>
</dbReference>
<sequence>MPITWERILRIGKLLFPLLVLVIVAVQARKELAALSVRNAVQVIKHIPTGGFFLAVTVGALAVSTMFFYDFLMLRSMKADIPVRKIFRISWIANSFNSIFGFGGLVGAGLRAMLYRPYVQDNGQLIKNIAWMTTAFITGLSFLSFLGLIGVLDTSFVLQEKPWLWPALIIFAFLGPVYIGTSKLRHKKGKTLTGEEGPAVLYSLASLVEWLSAGMALYVILSLLGVDIGFRQALGVYIISAIAGSLSLIPGGLGSFDLIFLMGIKQHGVGAETALSVILLYRLVYYIFPFGLGLAFAAFEMTGTTLKKVADKPFIAPALETTGVLWVLQRNFFSKLSSWALAALSALTGCIIILSVLFPTESDRAHALRILVPKQLVQVSFSLSLSFGVLLILLSKGVYHQTKRAYYMISIALIGGAVFNALKGIDLEETSLLLIILAVFYTLRKRFVRERTELTLVDAGKVAIALLIILYAYHSFGTWLSETKNIFKPHYVVRTAVQVYRSTLVTAVFVPVFLLIGAILFNRSQTKMMGQPASAAGLQLFLEKHGGNVLSHLGFLGDKRFFFSSDGEALIQFARSGNRLVVLGDPSGNPLSFSKVITEFLHEADKFGYTCIFYQIESKWMGLYHDFGYNFFKLGEEAVVDVSTFTLSGKKRAGLRATMHRFEREGYVFSIIPSPITNELYTQLKRVSDAWLDGKKEKGFSLGYFDLDYINRAPVATIADENGRIIAFTTLMPVYQPNEISMDLMRYSPEAPNGIMDAMLLHLFEWAKQEGYQYFNIGMAPLSNVGISPHSFWSERVAAAIFNNVRYMYSFSGLRYFKEKYKPIWSGKYLAYRKTHSLPGTMLVVTRLIGKQGKH</sequence>
<protein>
    <recommendedName>
        <fullName evidence="4 14">Phosphatidylglycerol lysyltransferase</fullName>
        <ecNumber evidence="3 14">2.3.2.3</ecNumber>
    </recommendedName>
    <alternativeName>
        <fullName evidence="12 14">Lysylphosphatidylglycerol synthase</fullName>
    </alternativeName>
</protein>
<evidence type="ECO:0000313" key="17">
    <source>
        <dbReference type="Proteomes" id="UP001589609"/>
    </source>
</evidence>
<feature type="transmembrane region" description="Helical" evidence="14">
    <location>
        <begin position="431"/>
        <end position="447"/>
    </location>
</feature>
<dbReference type="PANTHER" id="PTHR34697:SF2">
    <property type="entry name" value="PHOSPHATIDYLGLYCEROL LYSYLTRANSFERASE"/>
    <property type="match status" value="1"/>
</dbReference>
<comment type="similarity">
    <text evidence="2 14">Belongs to the LPG synthase family.</text>
</comment>
<feature type="transmembrane region" description="Helical" evidence="14">
    <location>
        <begin position="163"/>
        <end position="179"/>
    </location>
</feature>
<gene>
    <name evidence="14 16" type="primary">mprF</name>
    <name evidence="16" type="ORF">ACFFMS_21165</name>
</gene>
<evidence type="ECO:0000256" key="11">
    <source>
        <dbReference type="ARBA" id="ARBA00023251"/>
    </source>
</evidence>
<dbReference type="PANTHER" id="PTHR34697">
    <property type="entry name" value="PHOSPHATIDYLGLYCEROL LYSYLTRANSFERASE"/>
    <property type="match status" value="1"/>
</dbReference>
<dbReference type="Pfam" id="PF03706">
    <property type="entry name" value="LPG_synthase_TM"/>
    <property type="match status" value="1"/>
</dbReference>
<comment type="caution">
    <text evidence="16">The sequence shown here is derived from an EMBL/GenBank/DDBJ whole genome shotgun (WGS) entry which is preliminary data.</text>
</comment>
<evidence type="ECO:0000256" key="10">
    <source>
        <dbReference type="ARBA" id="ARBA00023136"/>
    </source>
</evidence>
<feature type="transmembrane region" description="Helical" evidence="14">
    <location>
        <begin position="273"/>
        <end position="299"/>
    </location>
</feature>
<feature type="transmembrane region" description="Helical" evidence="14">
    <location>
        <begin position="52"/>
        <end position="74"/>
    </location>
</feature>
<comment type="function">
    <text evidence="14">Catalyzes the transfer of a lysyl group from L-lysyl-tRNA(Lys) to membrane-bound phosphatidylglycerol (PG), which produces lysylphosphatidylglycerol (LPG), a major component of the bacterial membrane with a positive net charge. LPG synthesis contributes to bacterial virulence as it is involved in the resistance mechanism against cationic antimicrobial peptides (CAMP) produces by the host's immune system (defensins, cathelicidins) and by the competing microorganisms.</text>
</comment>
<reference evidence="16 17" key="1">
    <citation type="submission" date="2024-09" db="EMBL/GenBank/DDBJ databases">
        <authorList>
            <person name="Sun Q."/>
            <person name="Mori K."/>
        </authorList>
    </citation>
    <scope>NUCLEOTIDE SEQUENCE [LARGE SCALE GENOMIC DNA]</scope>
    <source>
        <strain evidence="16 17">JCM 11201</strain>
    </source>
</reference>
<feature type="transmembrane region" description="Helical" evidence="14">
    <location>
        <begin position="406"/>
        <end position="425"/>
    </location>
</feature>
<feature type="domain" description="Phosphatidylglycerol lysyltransferase C-terminal" evidence="15">
    <location>
        <begin position="542"/>
        <end position="832"/>
    </location>
</feature>
<feature type="transmembrane region" description="Helical" evidence="14">
    <location>
        <begin position="129"/>
        <end position="151"/>
    </location>
</feature>
<comment type="catalytic activity">
    <reaction evidence="13 14">
        <text>L-lysyl-tRNA(Lys) + a 1,2-diacyl-sn-glycero-3-phospho-(1'-sn-glycerol) = a 1,2-diacyl-sn-glycero-3-phospho-1'-(3'-O-L-lysyl)-sn-glycerol + tRNA(Lys)</text>
        <dbReference type="Rhea" id="RHEA:10668"/>
        <dbReference type="Rhea" id="RHEA-COMP:9696"/>
        <dbReference type="Rhea" id="RHEA-COMP:9697"/>
        <dbReference type="ChEBI" id="CHEBI:64716"/>
        <dbReference type="ChEBI" id="CHEBI:75792"/>
        <dbReference type="ChEBI" id="CHEBI:78442"/>
        <dbReference type="ChEBI" id="CHEBI:78529"/>
        <dbReference type="EC" id="2.3.2.3"/>
    </reaction>
</comment>
<feature type="transmembrane region" description="Helical" evidence="14">
    <location>
        <begin position="86"/>
        <end position="109"/>
    </location>
</feature>
<evidence type="ECO:0000256" key="14">
    <source>
        <dbReference type="RuleBase" id="RU363042"/>
    </source>
</evidence>
<feature type="transmembrane region" description="Helical" evidence="14">
    <location>
        <begin position="336"/>
        <end position="356"/>
    </location>
</feature>
<keyword evidence="10 14" id="KW-0472">Membrane</keyword>
<evidence type="ECO:0000256" key="1">
    <source>
        <dbReference type="ARBA" id="ARBA00004651"/>
    </source>
</evidence>
<evidence type="ECO:0000256" key="13">
    <source>
        <dbReference type="ARBA" id="ARBA00047540"/>
    </source>
</evidence>
<evidence type="ECO:0000256" key="4">
    <source>
        <dbReference type="ARBA" id="ARBA00021546"/>
    </source>
</evidence>
<evidence type="ECO:0000256" key="8">
    <source>
        <dbReference type="ARBA" id="ARBA00022989"/>
    </source>
</evidence>
<dbReference type="InterPro" id="IPR016181">
    <property type="entry name" value="Acyl_CoA_acyltransferase"/>
</dbReference>
<keyword evidence="6 14" id="KW-0808">Transferase</keyword>
<evidence type="ECO:0000256" key="12">
    <source>
        <dbReference type="ARBA" id="ARBA00031899"/>
    </source>
</evidence>
<evidence type="ECO:0000256" key="5">
    <source>
        <dbReference type="ARBA" id="ARBA00022475"/>
    </source>
</evidence>
<evidence type="ECO:0000259" key="15">
    <source>
        <dbReference type="Pfam" id="PF09924"/>
    </source>
</evidence>
<feature type="transmembrane region" description="Helical" evidence="14">
    <location>
        <begin position="199"/>
        <end position="221"/>
    </location>
</feature>
<dbReference type="InterPro" id="IPR024320">
    <property type="entry name" value="LPG_synthase_C"/>
</dbReference>
<dbReference type="InterPro" id="IPR022791">
    <property type="entry name" value="L-PG_synthase/AglD"/>
</dbReference>
<dbReference type="InterPro" id="IPR051211">
    <property type="entry name" value="PG_lysyltransferase"/>
</dbReference>
<dbReference type="NCBIfam" id="NF033480">
    <property type="entry name" value="bifunc_MprF"/>
    <property type="match status" value="1"/>
</dbReference>
<keyword evidence="5" id="KW-1003">Cell membrane</keyword>
<accession>A0ABV5WK65</accession>
<proteinExistence type="inferred from homology"/>
<organism evidence="16 17">
    <name type="scientific">Ectobacillus funiculus</name>
    <dbReference type="NCBI Taxonomy" id="137993"/>
    <lineage>
        <taxon>Bacteria</taxon>
        <taxon>Bacillati</taxon>
        <taxon>Bacillota</taxon>
        <taxon>Bacilli</taxon>
        <taxon>Bacillales</taxon>
        <taxon>Bacillaceae</taxon>
        <taxon>Ectobacillus</taxon>
    </lineage>
</organism>
<evidence type="ECO:0000256" key="9">
    <source>
        <dbReference type="ARBA" id="ARBA00023098"/>
    </source>
</evidence>
<feature type="transmembrane region" description="Helical" evidence="14">
    <location>
        <begin position="499"/>
        <end position="521"/>
    </location>
</feature>
<feature type="transmembrane region" description="Helical" evidence="14">
    <location>
        <begin position="376"/>
        <end position="394"/>
    </location>
</feature>
<keyword evidence="9 14" id="KW-0443">Lipid metabolism</keyword>
<dbReference type="Proteomes" id="UP001589609">
    <property type="component" value="Unassembled WGS sequence"/>
</dbReference>
<feature type="transmembrane region" description="Helical" evidence="14">
    <location>
        <begin position="459"/>
        <end position="479"/>
    </location>
</feature>
<evidence type="ECO:0000256" key="6">
    <source>
        <dbReference type="ARBA" id="ARBA00022679"/>
    </source>
</evidence>
<feature type="transmembrane region" description="Helical" evidence="14">
    <location>
        <begin position="233"/>
        <end position="253"/>
    </location>
</feature>
<keyword evidence="11 14" id="KW-0046">Antibiotic resistance</keyword>
<dbReference type="EC" id="2.3.2.3" evidence="3 14"/>
<keyword evidence="8 14" id="KW-1133">Transmembrane helix</keyword>
<dbReference type="RefSeq" id="WP_379951074.1">
    <property type="nucleotide sequence ID" value="NZ_JBHMAF010000168.1"/>
</dbReference>
<evidence type="ECO:0000313" key="16">
    <source>
        <dbReference type="EMBL" id="MFB9760792.1"/>
    </source>
</evidence>
<dbReference type="NCBIfam" id="TIGR00374">
    <property type="entry name" value="flippase-like domain"/>
    <property type="match status" value="1"/>
</dbReference>
<evidence type="ECO:0000256" key="3">
    <source>
        <dbReference type="ARBA" id="ARBA00012014"/>
    </source>
</evidence>
<dbReference type="SUPFAM" id="SSF55729">
    <property type="entry name" value="Acyl-CoA N-acyltransferases (Nat)"/>
    <property type="match status" value="1"/>
</dbReference>
<keyword evidence="7 14" id="KW-0812">Transmembrane</keyword>